<reference evidence="8" key="1">
    <citation type="submission" date="2020-06" db="EMBL/GenBank/DDBJ databases">
        <title>Legume-microbial interactions unlock mineral nutrients during tropical forest succession.</title>
        <authorList>
            <person name="Epihov D.Z."/>
        </authorList>
    </citation>
    <scope>NUCLEOTIDE SEQUENCE [LARGE SCALE GENOMIC DNA]</scope>
    <source>
        <strain evidence="8">Pan2503</strain>
    </source>
</reference>
<accession>A0A7V8NX53</accession>
<dbReference type="PANTHER" id="PTHR23100:SF0">
    <property type="entry name" value="ARGININE BIOSYNTHESIS BIFUNCTIONAL PROTEIN ARGJ, MITOCHONDRIAL"/>
    <property type="match status" value="1"/>
</dbReference>
<gene>
    <name evidence="8" type="primary">argJ</name>
    <name evidence="8" type="ORF">HRJ53_29440</name>
</gene>
<evidence type="ECO:0000256" key="5">
    <source>
        <dbReference type="ARBA" id="ARBA00022679"/>
    </source>
</evidence>
<dbReference type="GO" id="GO:0006526">
    <property type="term" value="P:L-arginine biosynthetic process"/>
    <property type="evidence" value="ECO:0007669"/>
    <property type="project" value="UniProtKB-UniPathway"/>
</dbReference>
<dbReference type="InterPro" id="IPR042195">
    <property type="entry name" value="ArgJ_beta_C"/>
</dbReference>
<dbReference type="GO" id="GO:0004042">
    <property type="term" value="F:L-glutamate N-acetyltransferase activity"/>
    <property type="evidence" value="ECO:0007669"/>
    <property type="project" value="TreeGrafter"/>
</dbReference>
<dbReference type="UniPathway" id="UPA00068">
    <property type="reaction ID" value="UER00106"/>
</dbReference>
<dbReference type="Gene3D" id="3.10.20.340">
    <property type="entry name" value="ArgJ beta chain, C-terminal domain"/>
    <property type="match status" value="1"/>
</dbReference>
<dbReference type="SUPFAM" id="SSF56266">
    <property type="entry name" value="DmpA/ArgJ-like"/>
    <property type="match status" value="1"/>
</dbReference>
<evidence type="ECO:0000256" key="3">
    <source>
        <dbReference type="ARBA" id="ARBA00022571"/>
    </source>
</evidence>
<dbReference type="EC" id="2.3.1.1" evidence="8"/>
<keyword evidence="3" id="KW-0055">Arginine biosynthesis</keyword>
<evidence type="ECO:0000256" key="7">
    <source>
        <dbReference type="ARBA" id="ARBA00023315"/>
    </source>
</evidence>
<dbReference type="FunFam" id="3.10.20.340:FF:000001">
    <property type="entry name" value="Arginine biosynthesis bifunctional protein ArgJ, chloroplastic"/>
    <property type="match status" value="1"/>
</dbReference>
<comment type="subunit">
    <text evidence="2">Heterotetramer of two alpha and two beta chains.</text>
</comment>
<organism evidence="8 9">
    <name type="scientific">Candidatus Acidiferrum panamense</name>
    <dbReference type="NCBI Taxonomy" id="2741543"/>
    <lineage>
        <taxon>Bacteria</taxon>
        <taxon>Pseudomonadati</taxon>
        <taxon>Acidobacteriota</taxon>
        <taxon>Terriglobia</taxon>
        <taxon>Candidatus Acidiferrales</taxon>
        <taxon>Candidatus Acidiferrum</taxon>
    </lineage>
</organism>
<proteinExistence type="inferred from homology"/>
<evidence type="ECO:0000256" key="2">
    <source>
        <dbReference type="ARBA" id="ARBA00011475"/>
    </source>
</evidence>
<keyword evidence="9" id="KW-1185">Reference proteome</keyword>
<evidence type="ECO:0000256" key="4">
    <source>
        <dbReference type="ARBA" id="ARBA00022605"/>
    </source>
</evidence>
<dbReference type="EC" id="2.3.1.35" evidence="8"/>
<evidence type="ECO:0000256" key="6">
    <source>
        <dbReference type="ARBA" id="ARBA00022813"/>
    </source>
</evidence>
<dbReference type="Gene3D" id="3.60.70.12">
    <property type="entry name" value="L-amino peptidase D-ALA esterase/amidase"/>
    <property type="match status" value="1"/>
</dbReference>
<evidence type="ECO:0000256" key="1">
    <source>
        <dbReference type="ARBA" id="ARBA00006774"/>
    </source>
</evidence>
<name>A0A7V8NX53_9BACT</name>
<dbReference type="HAMAP" id="MF_01106">
    <property type="entry name" value="ArgJ"/>
    <property type="match status" value="1"/>
</dbReference>
<keyword evidence="4" id="KW-0028">Amino-acid biosynthesis</keyword>
<keyword evidence="6" id="KW-0068">Autocatalytic cleavage</keyword>
<comment type="similarity">
    <text evidence="1">Belongs to the ArgJ family.</text>
</comment>
<dbReference type="Pfam" id="PF01960">
    <property type="entry name" value="ArgJ"/>
    <property type="match status" value="1"/>
</dbReference>
<sequence length="256" mass="26964">SLAICTTDTRPKTAAASFKMAGKRIHLVGCAKGAGMIHPNMATTLAFVVTDAAIAPALLQKTLNDVTRRTFNSISVDGDTSTNDTLLVLANGEAGAPIITAGSKAHRAFILALEEVCQSLALQIVADGEGAQRVIEIEVRHAKSEAGARRIAETIATSPLVKTAFAGGDPNWGRVFAAAGRSGVKFDPALVDIELAGIPVLRRGQPLAFNERAASNKLLADHVALVVDLHAGDAAARYWTCDFTSEYVRINASYRT</sequence>
<keyword evidence="7 8" id="KW-0012">Acyltransferase</keyword>
<dbReference type="InterPro" id="IPR002813">
    <property type="entry name" value="Arg_biosynth_ArgJ"/>
</dbReference>
<feature type="non-terminal residue" evidence="8">
    <location>
        <position position="1"/>
    </location>
</feature>
<comment type="caution">
    <text evidence="8">The sequence shown here is derived from an EMBL/GenBank/DDBJ whole genome shotgun (WGS) entry which is preliminary data.</text>
</comment>
<evidence type="ECO:0000313" key="9">
    <source>
        <dbReference type="Proteomes" id="UP000567293"/>
    </source>
</evidence>
<dbReference type="Proteomes" id="UP000567293">
    <property type="component" value="Unassembled WGS sequence"/>
</dbReference>
<dbReference type="PANTHER" id="PTHR23100">
    <property type="entry name" value="ARGININE BIOSYNTHESIS BIFUNCTIONAL PROTEIN ARGJ"/>
    <property type="match status" value="1"/>
</dbReference>
<evidence type="ECO:0000313" key="8">
    <source>
        <dbReference type="EMBL" id="MBA0089134.1"/>
    </source>
</evidence>
<dbReference type="EMBL" id="JACDQQ010002851">
    <property type="protein sequence ID" value="MBA0089134.1"/>
    <property type="molecule type" value="Genomic_DNA"/>
</dbReference>
<dbReference type="NCBIfam" id="TIGR00120">
    <property type="entry name" value="ArgJ"/>
    <property type="match status" value="1"/>
</dbReference>
<dbReference type="GO" id="GO:0004358">
    <property type="term" value="F:L-glutamate N-acetyltransferase activity, acting on acetyl-L-ornithine as donor"/>
    <property type="evidence" value="ECO:0007669"/>
    <property type="project" value="UniProtKB-EC"/>
</dbReference>
<keyword evidence="5 8" id="KW-0808">Transferase</keyword>
<protein>
    <submittedName>
        <fullName evidence="8">Bifunctional ornithine acetyltransferase/N-acetylglutamate synthase</fullName>
        <ecNumber evidence="8">2.3.1.1</ecNumber>
        <ecNumber evidence="8">2.3.1.35</ecNumber>
    </submittedName>
</protein>
<dbReference type="AlphaFoldDB" id="A0A7V8NX53"/>
<dbReference type="GO" id="GO:0006592">
    <property type="term" value="P:ornithine biosynthetic process"/>
    <property type="evidence" value="ECO:0007669"/>
    <property type="project" value="TreeGrafter"/>
</dbReference>
<dbReference type="InterPro" id="IPR016117">
    <property type="entry name" value="ArgJ-like_dom_sf"/>
</dbReference>